<comment type="caution">
    <text evidence="7">The sequence shown here is derived from an EMBL/GenBank/DDBJ whole genome shotgun (WGS) entry which is preliminary data.</text>
</comment>
<evidence type="ECO:0000256" key="4">
    <source>
        <dbReference type="ARBA" id="ARBA00023163"/>
    </source>
</evidence>
<evidence type="ECO:0000256" key="1">
    <source>
        <dbReference type="ARBA" id="ARBA00010641"/>
    </source>
</evidence>
<dbReference type="SUPFAM" id="SSF88659">
    <property type="entry name" value="Sigma3 and sigma4 domains of RNA polymerase sigma factors"/>
    <property type="match status" value="1"/>
</dbReference>
<dbReference type="Gene3D" id="1.10.1740.10">
    <property type="match status" value="1"/>
</dbReference>
<dbReference type="RefSeq" id="WP_106659589.1">
    <property type="nucleotide sequence ID" value="NZ_PJEO01000030.1"/>
</dbReference>
<sequence length="177" mass="20731">MNFSNNRILTENLIAGEEKAYIFLLNKFHRQLNAYALTLVHDQALAQDIVQNVFLKTWKSRKKLNPDFSIQGFLYKCVYYEFVNTYQKNKKTMLLHQQYIHSVQEVVSGYEENEIDKLIEMLNREIKKLPPKCQAIFLLSKKEGLTNYEIAEYLNISIKTVEAQITKAFGILKSKLS</sequence>
<protein>
    <submittedName>
        <fullName evidence="7">RNA polymerase sigma-70 factor</fullName>
    </submittedName>
</protein>
<dbReference type="NCBIfam" id="TIGR02937">
    <property type="entry name" value="sigma70-ECF"/>
    <property type="match status" value="1"/>
</dbReference>
<keyword evidence="4" id="KW-0804">Transcription</keyword>
<evidence type="ECO:0000259" key="5">
    <source>
        <dbReference type="Pfam" id="PF04542"/>
    </source>
</evidence>
<evidence type="ECO:0000259" key="6">
    <source>
        <dbReference type="Pfam" id="PF08281"/>
    </source>
</evidence>
<dbReference type="Pfam" id="PF04542">
    <property type="entry name" value="Sigma70_r2"/>
    <property type="match status" value="1"/>
</dbReference>
<dbReference type="PANTHER" id="PTHR43133">
    <property type="entry name" value="RNA POLYMERASE ECF-TYPE SIGMA FACTO"/>
    <property type="match status" value="1"/>
</dbReference>
<dbReference type="Proteomes" id="UP000233435">
    <property type="component" value="Unassembled WGS sequence"/>
</dbReference>
<dbReference type="SUPFAM" id="SSF88946">
    <property type="entry name" value="Sigma2 domain of RNA polymerase sigma factors"/>
    <property type="match status" value="1"/>
</dbReference>
<dbReference type="InterPro" id="IPR039425">
    <property type="entry name" value="RNA_pol_sigma-70-like"/>
</dbReference>
<dbReference type="InterPro" id="IPR036388">
    <property type="entry name" value="WH-like_DNA-bd_sf"/>
</dbReference>
<evidence type="ECO:0000313" key="7">
    <source>
        <dbReference type="EMBL" id="PKQ45245.1"/>
    </source>
</evidence>
<dbReference type="GO" id="GO:0006352">
    <property type="term" value="P:DNA-templated transcription initiation"/>
    <property type="evidence" value="ECO:0007669"/>
    <property type="project" value="InterPro"/>
</dbReference>
<evidence type="ECO:0000256" key="2">
    <source>
        <dbReference type="ARBA" id="ARBA00023015"/>
    </source>
</evidence>
<dbReference type="InterPro" id="IPR013325">
    <property type="entry name" value="RNA_pol_sigma_r2"/>
</dbReference>
<reference evidence="7 8" key="1">
    <citation type="submission" date="2017-12" db="EMBL/GenBank/DDBJ databases">
        <title>Confluentibacter flavum sp. nov., isolated from the saline lake.</title>
        <authorList>
            <person name="Yu L."/>
        </authorList>
    </citation>
    <scope>NUCLEOTIDE SEQUENCE [LARGE SCALE GENOMIC DNA]</scope>
    <source>
        <strain evidence="7 8">3B</strain>
    </source>
</reference>
<evidence type="ECO:0000256" key="3">
    <source>
        <dbReference type="ARBA" id="ARBA00023082"/>
    </source>
</evidence>
<dbReference type="InterPro" id="IPR007627">
    <property type="entry name" value="RNA_pol_sigma70_r2"/>
</dbReference>
<dbReference type="InterPro" id="IPR014284">
    <property type="entry name" value="RNA_pol_sigma-70_dom"/>
</dbReference>
<feature type="domain" description="RNA polymerase sigma factor 70 region 4 type 2" evidence="6">
    <location>
        <begin position="120"/>
        <end position="168"/>
    </location>
</feature>
<dbReference type="EMBL" id="PJEO01000030">
    <property type="protein sequence ID" value="PKQ45245.1"/>
    <property type="molecule type" value="Genomic_DNA"/>
</dbReference>
<organism evidence="7 8">
    <name type="scientific">Confluentibacter flavum</name>
    <dbReference type="NCBI Taxonomy" id="1909700"/>
    <lineage>
        <taxon>Bacteria</taxon>
        <taxon>Pseudomonadati</taxon>
        <taxon>Bacteroidota</taxon>
        <taxon>Flavobacteriia</taxon>
        <taxon>Flavobacteriales</taxon>
        <taxon>Flavobacteriaceae</taxon>
        <taxon>Confluentibacter</taxon>
    </lineage>
</organism>
<dbReference type="Pfam" id="PF08281">
    <property type="entry name" value="Sigma70_r4_2"/>
    <property type="match status" value="1"/>
</dbReference>
<dbReference type="InterPro" id="IPR013249">
    <property type="entry name" value="RNA_pol_sigma70_r4_t2"/>
</dbReference>
<dbReference type="Gene3D" id="1.10.10.10">
    <property type="entry name" value="Winged helix-like DNA-binding domain superfamily/Winged helix DNA-binding domain"/>
    <property type="match status" value="1"/>
</dbReference>
<name>A0A2N3HJU7_9FLAO</name>
<keyword evidence="3" id="KW-0731">Sigma factor</keyword>
<accession>A0A2N3HJU7</accession>
<gene>
    <name evidence="7" type="ORF">CSW08_09150</name>
</gene>
<feature type="domain" description="RNA polymerase sigma-70 region 2" evidence="5">
    <location>
        <begin position="25"/>
        <end position="91"/>
    </location>
</feature>
<proteinExistence type="inferred from homology"/>
<dbReference type="GO" id="GO:0003677">
    <property type="term" value="F:DNA binding"/>
    <property type="evidence" value="ECO:0007669"/>
    <property type="project" value="InterPro"/>
</dbReference>
<dbReference type="GO" id="GO:0016987">
    <property type="term" value="F:sigma factor activity"/>
    <property type="evidence" value="ECO:0007669"/>
    <property type="project" value="UniProtKB-KW"/>
</dbReference>
<comment type="similarity">
    <text evidence="1">Belongs to the sigma-70 factor family. ECF subfamily.</text>
</comment>
<dbReference type="InterPro" id="IPR013324">
    <property type="entry name" value="RNA_pol_sigma_r3/r4-like"/>
</dbReference>
<dbReference type="AlphaFoldDB" id="A0A2N3HJU7"/>
<keyword evidence="2" id="KW-0805">Transcription regulation</keyword>
<dbReference type="OrthoDB" id="1100095at2"/>
<dbReference type="PANTHER" id="PTHR43133:SF46">
    <property type="entry name" value="RNA POLYMERASE SIGMA-70 FACTOR ECF SUBFAMILY"/>
    <property type="match status" value="1"/>
</dbReference>
<evidence type="ECO:0000313" key="8">
    <source>
        <dbReference type="Proteomes" id="UP000233435"/>
    </source>
</evidence>
<keyword evidence="8" id="KW-1185">Reference proteome</keyword>